<dbReference type="KEGG" id="mpof:MPOR_52570"/>
<reference evidence="1 2" key="1">
    <citation type="journal article" date="2019" name="Emerg. Microbes Infect.">
        <title>Comprehensive subspecies identification of 175 nontuberculous mycobacteria species based on 7547 genomic profiles.</title>
        <authorList>
            <person name="Matsumoto Y."/>
            <person name="Kinjo T."/>
            <person name="Motooka D."/>
            <person name="Nabeya D."/>
            <person name="Jung N."/>
            <person name="Uechi K."/>
            <person name="Horii T."/>
            <person name="Iida T."/>
            <person name="Fujita J."/>
            <person name="Nakamura S."/>
        </authorList>
    </citation>
    <scope>NUCLEOTIDE SEQUENCE [LARGE SCALE GENOMIC DNA]</scope>
    <source>
        <strain evidence="1 2">JCM 12603</strain>
    </source>
</reference>
<sequence length="142" mass="15684">MRFVLCVLVVCLAATGCGLMRQSMDIDYNDQRLNDGLEGVLATGSPAPLRDFTSWEWDEVHLFHEWTERTFIEETVGAPVIKSDIYESKASLLVFENNGEPVKAAGVSGDYLRSVDDRVSFTEDVLVQPWGGGFLQLTPPAG</sequence>
<evidence type="ECO:0008006" key="3">
    <source>
        <dbReference type="Google" id="ProtNLM"/>
    </source>
</evidence>
<dbReference type="Proteomes" id="UP000466785">
    <property type="component" value="Chromosome"/>
</dbReference>
<name>A0A6N4VHY0_9MYCO</name>
<gene>
    <name evidence="1" type="ORF">MPOR_52570</name>
</gene>
<keyword evidence="2" id="KW-1185">Reference proteome</keyword>
<evidence type="ECO:0000313" key="2">
    <source>
        <dbReference type="Proteomes" id="UP000466785"/>
    </source>
</evidence>
<accession>A0A6N4VHY0</accession>
<organism evidence="1 2">
    <name type="scientific">Mycolicibacterium poriferae</name>
    <dbReference type="NCBI Taxonomy" id="39694"/>
    <lineage>
        <taxon>Bacteria</taxon>
        <taxon>Bacillati</taxon>
        <taxon>Actinomycetota</taxon>
        <taxon>Actinomycetes</taxon>
        <taxon>Mycobacteriales</taxon>
        <taxon>Mycobacteriaceae</taxon>
        <taxon>Mycolicibacterium</taxon>
    </lineage>
</organism>
<protein>
    <recommendedName>
        <fullName evidence="3">Lipoprotein</fullName>
    </recommendedName>
</protein>
<dbReference type="PROSITE" id="PS51257">
    <property type="entry name" value="PROKAR_LIPOPROTEIN"/>
    <property type="match status" value="1"/>
</dbReference>
<dbReference type="AlphaFoldDB" id="A0A6N4VHY0"/>
<dbReference type="EMBL" id="AP022570">
    <property type="protein sequence ID" value="BBX54231.1"/>
    <property type="molecule type" value="Genomic_DNA"/>
</dbReference>
<proteinExistence type="predicted"/>
<evidence type="ECO:0000313" key="1">
    <source>
        <dbReference type="EMBL" id="BBX54231.1"/>
    </source>
</evidence>